<dbReference type="AlphaFoldDB" id="A0A5B7J465"/>
<reference evidence="1 2" key="1">
    <citation type="submission" date="2019-05" db="EMBL/GenBank/DDBJ databases">
        <title>Another draft genome of Portunus trituberculatus and its Hox gene families provides insights of decapod evolution.</title>
        <authorList>
            <person name="Jeong J.-H."/>
            <person name="Song I."/>
            <person name="Kim S."/>
            <person name="Choi T."/>
            <person name="Kim D."/>
            <person name="Ryu S."/>
            <person name="Kim W."/>
        </authorList>
    </citation>
    <scope>NUCLEOTIDE SEQUENCE [LARGE SCALE GENOMIC DNA]</scope>
    <source>
        <tissue evidence="1">Muscle</tissue>
    </source>
</reference>
<dbReference type="EMBL" id="VSRR010080435">
    <property type="protein sequence ID" value="MPC89263.1"/>
    <property type="molecule type" value="Genomic_DNA"/>
</dbReference>
<dbReference type="Proteomes" id="UP000324222">
    <property type="component" value="Unassembled WGS sequence"/>
</dbReference>
<keyword evidence="2" id="KW-1185">Reference proteome</keyword>
<proteinExistence type="predicted"/>
<organism evidence="1 2">
    <name type="scientific">Portunus trituberculatus</name>
    <name type="common">Swimming crab</name>
    <name type="synonym">Neptunus trituberculatus</name>
    <dbReference type="NCBI Taxonomy" id="210409"/>
    <lineage>
        <taxon>Eukaryota</taxon>
        <taxon>Metazoa</taxon>
        <taxon>Ecdysozoa</taxon>
        <taxon>Arthropoda</taxon>
        <taxon>Crustacea</taxon>
        <taxon>Multicrustacea</taxon>
        <taxon>Malacostraca</taxon>
        <taxon>Eumalacostraca</taxon>
        <taxon>Eucarida</taxon>
        <taxon>Decapoda</taxon>
        <taxon>Pleocyemata</taxon>
        <taxon>Brachyura</taxon>
        <taxon>Eubrachyura</taxon>
        <taxon>Portunoidea</taxon>
        <taxon>Portunidae</taxon>
        <taxon>Portuninae</taxon>
        <taxon>Portunus</taxon>
    </lineage>
</organism>
<dbReference type="OrthoDB" id="1043025at2759"/>
<accession>A0A5B7J465</accession>
<name>A0A5B7J465_PORTR</name>
<protein>
    <submittedName>
        <fullName evidence="1">Uncharacterized protein</fullName>
    </submittedName>
</protein>
<evidence type="ECO:0000313" key="2">
    <source>
        <dbReference type="Proteomes" id="UP000324222"/>
    </source>
</evidence>
<evidence type="ECO:0000313" key="1">
    <source>
        <dbReference type="EMBL" id="MPC89263.1"/>
    </source>
</evidence>
<sequence length="125" mass="13943">MFVCIYLPAPVSLATLIPIHPPIKPRGISKASYSSGRIKDKREYIWNLLDMRVGGMDQEDDELGGYLVLMRCDNLASSCRWSGDVIEIEPTADCTITLSRIVRGKLAKGNKTKKRPTKLPVLLQV</sequence>
<gene>
    <name evidence="1" type="ORF">E2C01_084201</name>
</gene>
<comment type="caution">
    <text evidence="1">The sequence shown here is derived from an EMBL/GenBank/DDBJ whole genome shotgun (WGS) entry which is preliminary data.</text>
</comment>